<evidence type="ECO:0000256" key="5">
    <source>
        <dbReference type="ARBA" id="ARBA00022884"/>
    </source>
</evidence>
<dbReference type="PANTHER" id="PTHR20957">
    <property type="entry name" value="RNA-BINDING PROTEIN 48"/>
    <property type="match status" value="1"/>
</dbReference>
<dbReference type="GO" id="GO:0003723">
    <property type="term" value="F:RNA binding"/>
    <property type="evidence" value="ECO:0007669"/>
    <property type="project" value="UniProtKB-KW"/>
</dbReference>
<feature type="non-terminal residue" evidence="8">
    <location>
        <position position="1"/>
    </location>
</feature>
<comment type="function">
    <text evidence="7">As a component of the minor spliceosome, involved in the splicing of U12-type introns in pre-mRNAs.</text>
</comment>
<protein>
    <recommendedName>
        <fullName evidence="2">RNA-binding protein 48</fullName>
    </recommendedName>
</protein>
<evidence type="ECO:0000256" key="1">
    <source>
        <dbReference type="ARBA" id="ARBA00006938"/>
    </source>
</evidence>
<name>V8P3M7_OPHHA</name>
<sequence>MARLRCQQPRTWMWKDVAKEKYAVTVNGHFNLSNHWTQNERSDFVFQVYTVNLESRYLLIQGVPALGVMKELIELFALYGTIEEYNPLDGYPAEEFTEVYLIKFLKIPSSRAAKRKLDERTFFGSLLHICYAPEFESVQETRDKLRDRRKYIAKATNFKEQSLETKQDCGIRSSKIMPLDRGSWTSETTISKWNPATYTQDPCQSSCCTLLLKHITSPAEQHCQNLLVAPHYSRDRATASACFSQSMQVGKKPQQREHDTLACWNLERKDPSYEGLGRFMPRTTQLQERKRRRDEDNKLALLGRETNGEEIIFGPRLPEIPKIDMDDDSLNTSAILIRNRLKKIADPVQTSNSSEELLVENQTKPVIKQRRHLQLGSILESL</sequence>
<organism evidence="8 9">
    <name type="scientific">Ophiophagus hannah</name>
    <name type="common">King cobra</name>
    <name type="synonym">Naja hannah</name>
    <dbReference type="NCBI Taxonomy" id="8665"/>
    <lineage>
        <taxon>Eukaryota</taxon>
        <taxon>Metazoa</taxon>
        <taxon>Chordata</taxon>
        <taxon>Craniata</taxon>
        <taxon>Vertebrata</taxon>
        <taxon>Euteleostomi</taxon>
        <taxon>Lepidosauria</taxon>
        <taxon>Squamata</taxon>
        <taxon>Bifurcata</taxon>
        <taxon>Unidentata</taxon>
        <taxon>Episquamata</taxon>
        <taxon>Toxicofera</taxon>
        <taxon>Serpentes</taxon>
        <taxon>Colubroidea</taxon>
        <taxon>Elapidae</taxon>
        <taxon>Elapinae</taxon>
        <taxon>Ophiophagus</taxon>
    </lineage>
</organism>
<dbReference type="InterPro" id="IPR035979">
    <property type="entry name" value="RBD_domain_sf"/>
</dbReference>
<keyword evidence="4" id="KW-0747">Spliceosome</keyword>
<evidence type="ECO:0000313" key="9">
    <source>
        <dbReference type="Proteomes" id="UP000018936"/>
    </source>
</evidence>
<comment type="similarity">
    <text evidence="1">Belongs to the RBM48 family.</text>
</comment>
<dbReference type="CDD" id="cd12442">
    <property type="entry name" value="RRM_RBM48"/>
    <property type="match status" value="1"/>
</dbReference>
<accession>V8P3M7</accession>
<dbReference type="EMBL" id="AZIM01000986">
    <property type="protein sequence ID" value="ETE68581.1"/>
    <property type="molecule type" value="Genomic_DNA"/>
</dbReference>
<dbReference type="GO" id="GO:0008380">
    <property type="term" value="P:RNA splicing"/>
    <property type="evidence" value="ECO:0007669"/>
    <property type="project" value="UniProtKB-KW"/>
</dbReference>
<keyword evidence="5" id="KW-0694">RNA-binding</keyword>
<comment type="caution">
    <text evidence="8">The sequence shown here is derived from an EMBL/GenBank/DDBJ whole genome shotgun (WGS) entry which is preliminary data.</text>
</comment>
<dbReference type="Proteomes" id="UP000018936">
    <property type="component" value="Unassembled WGS sequence"/>
</dbReference>
<dbReference type="GO" id="GO:0006397">
    <property type="term" value="P:mRNA processing"/>
    <property type="evidence" value="ECO:0007669"/>
    <property type="project" value="UniProtKB-KW"/>
</dbReference>
<evidence type="ECO:0000256" key="4">
    <source>
        <dbReference type="ARBA" id="ARBA00022728"/>
    </source>
</evidence>
<dbReference type="PANTHER" id="PTHR20957:SF0">
    <property type="entry name" value="RNA-BINDING PROTEIN 48"/>
    <property type="match status" value="1"/>
</dbReference>
<reference evidence="8 9" key="1">
    <citation type="journal article" date="2013" name="Proc. Natl. Acad. Sci. U.S.A.">
        <title>The king cobra genome reveals dynamic gene evolution and adaptation in the snake venom system.</title>
        <authorList>
            <person name="Vonk F.J."/>
            <person name="Casewell N.R."/>
            <person name="Henkel C.V."/>
            <person name="Heimberg A.M."/>
            <person name="Jansen H.J."/>
            <person name="McCleary R.J."/>
            <person name="Kerkkamp H.M."/>
            <person name="Vos R.A."/>
            <person name="Guerreiro I."/>
            <person name="Calvete J.J."/>
            <person name="Wuster W."/>
            <person name="Woods A.E."/>
            <person name="Logan J.M."/>
            <person name="Harrison R.A."/>
            <person name="Castoe T.A."/>
            <person name="de Koning A.P."/>
            <person name="Pollock D.D."/>
            <person name="Yandell M."/>
            <person name="Calderon D."/>
            <person name="Renjifo C."/>
            <person name="Currier R.B."/>
            <person name="Salgado D."/>
            <person name="Pla D."/>
            <person name="Sanz L."/>
            <person name="Hyder A.S."/>
            <person name="Ribeiro J.M."/>
            <person name="Arntzen J.W."/>
            <person name="van den Thillart G.E."/>
            <person name="Boetzer M."/>
            <person name="Pirovano W."/>
            <person name="Dirks R.P."/>
            <person name="Spaink H.P."/>
            <person name="Duboule D."/>
            <person name="McGlinn E."/>
            <person name="Kini R.M."/>
            <person name="Richardson M.K."/>
        </authorList>
    </citation>
    <scope>NUCLEOTIDE SEQUENCE</scope>
    <source>
        <tissue evidence="8">Blood</tissue>
    </source>
</reference>
<dbReference type="AlphaFoldDB" id="V8P3M7"/>
<evidence type="ECO:0000256" key="6">
    <source>
        <dbReference type="ARBA" id="ARBA00023187"/>
    </source>
</evidence>
<dbReference type="GO" id="GO:0005654">
    <property type="term" value="C:nucleoplasm"/>
    <property type="evidence" value="ECO:0007669"/>
    <property type="project" value="TreeGrafter"/>
</dbReference>
<evidence type="ECO:0000256" key="7">
    <source>
        <dbReference type="ARBA" id="ARBA00035004"/>
    </source>
</evidence>
<proteinExistence type="inferred from homology"/>
<evidence type="ECO:0000256" key="3">
    <source>
        <dbReference type="ARBA" id="ARBA00022664"/>
    </source>
</evidence>
<dbReference type="InterPro" id="IPR039599">
    <property type="entry name" value="RBM48"/>
</dbReference>
<dbReference type="SUPFAM" id="SSF54928">
    <property type="entry name" value="RNA-binding domain, RBD"/>
    <property type="match status" value="1"/>
</dbReference>
<evidence type="ECO:0000313" key="8">
    <source>
        <dbReference type="EMBL" id="ETE68581.1"/>
    </source>
</evidence>
<keyword evidence="9" id="KW-1185">Reference proteome</keyword>
<dbReference type="InterPro" id="IPR034264">
    <property type="entry name" value="RBM48_RRM"/>
</dbReference>
<dbReference type="FunFam" id="3.30.70.330:FF:000424">
    <property type="entry name" value="RNA-binding protein 48 isoform X4"/>
    <property type="match status" value="1"/>
</dbReference>
<dbReference type="GO" id="GO:0005681">
    <property type="term" value="C:spliceosomal complex"/>
    <property type="evidence" value="ECO:0007669"/>
    <property type="project" value="UniProtKB-KW"/>
</dbReference>
<dbReference type="OrthoDB" id="78358at2759"/>
<keyword evidence="3" id="KW-0507">mRNA processing</keyword>
<gene>
    <name evidence="8" type="ORF">L345_05617</name>
</gene>
<evidence type="ECO:0000256" key="2">
    <source>
        <dbReference type="ARBA" id="ARBA00015189"/>
    </source>
</evidence>
<keyword evidence="6" id="KW-0508">mRNA splicing</keyword>